<evidence type="ECO:0000313" key="2">
    <source>
        <dbReference type="EMBL" id="KAJ5461120.1"/>
    </source>
</evidence>
<dbReference type="GeneID" id="81596298"/>
<comment type="caution">
    <text evidence="2">The sequence shown here is derived from an EMBL/GenBank/DDBJ whole genome shotgun (WGS) entry which is preliminary data.</text>
</comment>
<feature type="region of interest" description="Disordered" evidence="1">
    <location>
        <begin position="1"/>
        <end position="21"/>
    </location>
</feature>
<evidence type="ECO:0000256" key="1">
    <source>
        <dbReference type="SAM" id="MobiDB-lite"/>
    </source>
</evidence>
<dbReference type="RefSeq" id="XP_056770162.1">
    <property type="nucleotide sequence ID" value="XM_056906055.1"/>
</dbReference>
<name>A0AAD6CG87_9EURO</name>
<gene>
    <name evidence="2" type="ORF">N7458_002672</name>
</gene>
<evidence type="ECO:0000313" key="3">
    <source>
        <dbReference type="Proteomes" id="UP001213681"/>
    </source>
</evidence>
<dbReference type="EMBL" id="JAPVEA010000002">
    <property type="protein sequence ID" value="KAJ5461120.1"/>
    <property type="molecule type" value="Genomic_DNA"/>
</dbReference>
<reference evidence="2" key="2">
    <citation type="journal article" date="2023" name="IMA Fungus">
        <title>Comparative genomic study of the Penicillium genus elucidates a diverse pangenome and 15 lateral gene transfer events.</title>
        <authorList>
            <person name="Petersen C."/>
            <person name="Sorensen T."/>
            <person name="Nielsen M.R."/>
            <person name="Sondergaard T.E."/>
            <person name="Sorensen J.L."/>
            <person name="Fitzpatrick D.A."/>
            <person name="Frisvad J.C."/>
            <person name="Nielsen K.L."/>
        </authorList>
    </citation>
    <scope>NUCLEOTIDE SEQUENCE</scope>
    <source>
        <strain evidence="2">IBT 16125</strain>
    </source>
</reference>
<reference evidence="2" key="1">
    <citation type="submission" date="2022-12" db="EMBL/GenBank/DDBJ databases">
        <authorList>
            <person name="Petersen C."/>
        </authorList>
    </citation>
    <scope>NUCLEOTIDE SEQUENCE</scope>
    <source>
        <strain evidence="2">IBT 16125</strain>
    </source>
</reference>
<dbReference type="Proteomes" id="UP001213681">
    <property type="component" value="Unassembled WGS sequence"/>
</dbReference>
<keyword evidence="3" id="KW-1185">Reference proteome</keyword>
<sequence>MEFTSPADQLGKQRPDARPPASQRIRTILTPTGIAHQYRLKTFPDTITAPLRDLPKDRLVKFRVHKGSWELPDPRLLEIHACIGNFLHMSGQAEIIDNLLENYEECGGLAPSGGGNLEDLLAASSLSLLATSDDR</sequence>
<protein>
    <submittedName>
        <fullName evidence="2">Uncharacterized protein</fullName>
    </submittedName>
</protein>
<accession>A0AAD6CG87</accession>
<dbReference type="AlphaFoldDB" id="A0AAD6CG87"/>
<proteinExistence type="predicted"/>
<organism evidence="2 3">
    <name type="scientific">Penicillium daleae</name>
    <dbReference type="NCBI Taxonomy" id="63821"/>
    <lineage>
        <taxon>Eukaryota</taxon>
        <taxon>Fungi</taxon>
        <taxon>Dikarya</taxon>
        <taxon>Ascomycota</taxon>
        <taxon>Pezizomycotina</taxon>
        <taxon>Eurotiomycetes</taxon>
        <taxon>Eurotiomycetidae</taxon>
        <taxon>Eurotiales</taxon>
        <taxon>Aspergillaceae</taxon>
        <taxon>Penicillium</taxon>
    </lineage>
</organism>